<dbReference type="EMBL" id="CP026606">
    <property type="protein sequence ID" value="AVB76741.1"/>
    <property type="molecule type" value="Genomic_DNA"/>
</dbReference>
<reference evidence="5" key="1">
    <citation type="journal article" date="2018" name="Genome Announc.">
        <title>Complete Genome Sequence of the Methanococcus maripaludis Type Strain JJ (DSM 2067), a Model for Selenoprotein Synthesis in Archaea.</title>
        <authorList>
            <person name="Poehlein A."/>
            <person name="Heym D."/>
            <person name="Quitzke V."/>
            <person name="Fersch J."/>
            <person name="Daniel R."/>
            <person name="Rother M."/>
        </authorList>
    </citation>
    <scope>NUCLEOTIDE SEQUENCE [LARGE SCALE GENOMIC DNA]</scope>
    <source>
        <strain evidence="5">DSM 2067</strain>
    </source>
</reference>
<evidence type="ECO:0000313" key="2">
    <source>
        <dbReference type="EMBL" id="AVB76741.1"/>
    </source>
</evidence>
<dbReference type="Proteomes" id="UP000567099">
    <property type="component" value="Unassembled WGS sequence"/>
</dbReference>
<dbReference type="KEGG" id="mmad:MMJJ_13620"/>
<proteinExistence type="predicted"/>
<dbReference type="EMBL" id="JACHED010000001">
    <property type="protein sequence ID" value="MBB6496745.1"/>
    <property type="molecule type" value="Genomic_DNA"/>
</dbReference>
<feature type="transmembrane region" description="Helical" evidence="1">
    <location>
        <begin position="21"/>
        <end position="43"/>
    </location>
</feature>
<keyword evidence="1" id="KW-1133">Transmembrane helix</keyword>
<evidence type="ECO:0000256" key="1">
    <source>
        <dbReference type="SAM" id="Phobius"/>
    </source>
</evidence>
<dbReference type="Proteomes" id="UP000239462">
    <property type="component" value="Chromosome"/>
</dbReference>
<reference evidence="2" key="2">
    <citation type="submission" date="2018-02" db="EMBL/GenBank/DDBJ databases">
        <title>Complete genome sequence of the Methanococcus maripaludis type strain JJ (DSM 2067), a model for selenoprotein synthesis in Archaea.</title>
        <authorList>
            <person name="Poehlein A."/>
            <person name="Heym D."/>
            <person name="Quitzke V."/>
            <person name="Fersch J."/>
            <person name="Daniel R."/>
            <person name="Rother M."/>
        </authorList>
    </citation>
    <scope>NUCLEOTIDE SEQUENCE [LARGE SCALE GENOMIC DNA]</scope>
    <source>
        <strain evidence="2">DSM 2067</strain>
    </source>
</reference>
<feature type="transmembrane region" description="Helical" evidence="1">
    <location>
        <begin position="150"/>
        <end position="173"/>
    </location>
</feature>
<gene>
    <name evidence="3" type="ORF">HNP94_000250</name>
    <name evidence="4" type="ORF">HNP96_000766</name>
    <name evidence="2" type="ORF">MMJJ_13620</name>
</gene>
<name>A0A2L1CBK0_METMI</name>
<evidence type="ECO:0000313" key="3">
    <source>
        <dbReference type="EMBL" id="MBA2863250.1"/>
    </source>
</evidence>
<feature type="transmembrane region" description="Helical" evidence="1">
    <location>
        <begin position="121"/>
        <end position="144"/>
    </location>
</feature>
<accession>A0A2L1CBK0</accession>
<reference evidence="4 7" key="3">
    <citation type="submission" date="2020-08" db="EMBL/GenBank/DDBJ databases">
        <title>Genomic Encyclopedia of Type Strains, Phase IV (KMG-V): Genome sequencing to study the core and pangenomes of soil and plant-associated prokaryotes.</title>
        <authorList>
            <person name="Whitman W."/>
        </authorList>
    </citation>
    <scope>NUCLEOTIDE SEQUENCE [LARGE SCALE GENOMIC DNA]</scope>
    <source>
        <strain evidence="3 6">C13</strain>
        <strain evidence="4 7">D1</strain>
    </source>
</reference>
<evidence type="ECO:0000313" key="7">
    <source>
        <dbReference type="Proteomes" id="UP000590564"/>
    </source>
</evidence>
<keyword evidence="1" id="KW-0472">Membrane</keyword>
<dbReference type="EMBL" id="JACDUO010000001">
    <property type="protein sequence ID" value="MBA2863250.1"/>
    <property type="molecule type" value="Genomic_DNA"/>
</dbReference>
<dbReference type="Proteomes" id="UP000590564">
    <property type="component" value="Unassembled WGS sequence"/>
</dbReference>
<dbReference type="AlphaFoldDB" id="A0A2L1CBK0"/>
<evidence type="ECO:0000313" key="6">
    <source>
        <dbReference type="Proteomes" id="UP000567099"/>
    </source>
</evidence>
<sequence>MSFEFLKKQFNEFLNLSFINKFIVTYFLSWMGLSITLLISKLITPIINVESAGVLTTAKYEVISTAVSSQMGINYFSIWYSYFISNFLACVTIFLVFVILPYIYNRDISKGKSTIKDYFDVLLFFYALVVLNPLTGILGASLSFSDLLAIIPHGFFEYAGFSMSIVLGIEYSIYKLPVTGEKEVCTKKQKIKFLLKFLLIPIFLFIAGGMETLDWIIVNYAKENGLPIVKTFFEVYYNILRSLIF</sequence>
<evidence type="ECO:0000313" key="5">
    <source>
        <dbReference type="Proteomes" id="UP000239462"/>
    </source>
</evidence>
<dbReference type="RefSeq" id="WP_104838196.1">
    <property type="nucleotide sequence ID" value="NZ_CP026606.1"/>
</dbReference>
<keyword evidence="1" id="KW-0812">Transmembrane</keyword>
<feature type="transmembrane region" description="Helical" evidence="1">
    <location>
        <begin position="79"/>
        <end position="100"/>
    </location>
</feature>
<organism evidence="2 5">
    <name type="scientific">Methanococcus maripaludis</name>
    <name type="common">Methanococcus deltae</name>
    <dbReference type="NCBI Taxonomy" id="39152"/>
    <lineage>
        <taxon>Archaea</taxon>
        <taxon>Methanobacteriati</taxon>
        <taxon>Methanobacteriota</taxon>
        <taxon>Methanomada group</taxon>
        <taxon>Methanococci</taxon>
        <taxon>Methanococcales</taxon>
        <taxon>Methanococcaceae</taxon>
        <taxon>Methanococcus</taxon>
    </lineage>
</organism>
<feature type="transmembrane region" description="Helical" evidence="1">
    <location>
        <begin position="193"/>
        <end position="210"/>
    </location>
</feature>
<dbReference type="GeneID" id="36102448"/>
<protein>
    <submittedName>
        <fullName evidence="2">Uncharacterized protein</fullName>
    </submittedName>
</protein>
<evidence type="ECO:0000313" key="4">
    <source>
        <dbReference type="EMBL" id="MBB6496745.1"/>
    </source>
</evidence>